<keyword evidence="2" id="KW-0813">Transport</keyword>
<gene>
    <name evidence="9" type="ORF">WDZ17_13075</name>
</gene>
<feature type="transmembrane region" description="Helical" evidence="7">
    <location>
        <begin position="260"/>
        <end position="278"/>
    </location>
</feature>
<dbReference type="SUPFAM" id="SSF103473">
    <property type="entry name" value="MFS general substrate transporter"/>
    <property type="match status" value="1"/>
</dbReference>
<evidence type="ECO:0000256" key="3">
    <source>
        <dbReference type="ARBA" id="ARBA00022475"/>
    </source>
</evidence>
<evidence type="ECO:0000256" key="7">
    <source>
        <dbReference type="SAM" id="Phobius"/>
    </source>
</evidence>
<evidence type="ECO:0000256" key="6">
    <source>
        <dbReference type="ARBA" id="ARBA00023136"/>
    </source>
</evidence>
<keyword evidence="3" id="KW-1003">Cell membrane</keyword>
<organism evidence="9 10">
    <name type="scientific">Pseudokineococcus basanitobsidens</name>
    <dbReference type="NCBI Taxonomy" id="1926649"/>
    <lineage>
        <taxon>Bacteria</taxon>
        <taxon>Bacillati</taxon>
        <taxon>Actinomycetota</taxon>
        <taxon>Actinomycetes</taxon>
        <taxon>Kineosporiales</taxon>
        <taxon>Kineosporiaceae</taxon>
        <taxon>Pseudokineococcus</taxon>
    </lineage>
</organism>
<dbReference type="RefSeq" id="WP_339575608.1">
    <property type="nucleotide sequence ID" value="NZ_JBBIAA010000018.1"/>
</dbReference>
<dbReference type="EMBL" id="JBBIAA010000018">
    <property type="protein sequence ID" value="MEJ5946224.1"/>
    <property type="molecule type" value="Genomic_DNA"/>
</dbReference>
<feature type="transmembrane region" description="Helical" evidence="7">
    <location>
        <begin position="311"/>
        <end position="333"/>
    </location>
</feature>
<dbReference type="InterPro" id="IPR020846">
    <property type="entry name" value="MFS_dom"/>
</dbReference>
<evidence type="ECO:0000313" key="10">
    <source>
        <dbReference type="Proteomes" id="UP001387100"/>
    </source>
</evidence>
<comment type="caution">
    <text evidence="9">The sequence shown here is derived from an EMBL/GenBank/DDBJ whole genome shotgun (WGS) entry which is preliminary data.</text>
</comment>
<dbReference type="Proteomes" id="UP001387100">
    <property type="component" value="Unassembled WGS sequence"/>
</dbReference>
<keyword evidence="4 7" id="KW-0812">Transmembrane</keyword>
<protein>
    <submittedName>
        <fullName evidence="9">MFS transporter</fullName>
    </submittedName>
</protein>
<dbReference type="InterPro" id="IPR036259">
    <property type="entry name" value="MFS_trans_sf"/>
</dbReference>
<feature type="transmembrane region" description="Helical" evidence="7">
    <location>
        <begin position="285"/>
        <end position="305"/>
    </location>
</feature>
<evidence type="ECO:0000256" key="1">
    <source>
        <dbReference type="ARBA" id="ARBA00004651"/>
    </source>
</evidence>
<evidence type="ECO:0000313" key="9">
    <source>
        <dbReference type="EMBL" id="MEJ5946224.1"/>
    </source>
</evidence>
<keyword evidence="5 7" id="KW-1133">Transmembrane helix</keyword>
<dbReference type="Gene3D" id="1.20.1250.20">
    <property type="entry name" value="MFS general substrate transporter like domains"/>
    <property type="match status" value="1"/>
</dbReference>
<reference evidence="9 10" key="1">
    <citation type="journal article" date="2017" name="Int. J. Syst. Evol. Microbiol.">
        <title>Pseudokineococcus basanitobsidens sp. nov., isolated from volcanic rock.</title>
        <authorList>
            <person name="Lee D.W."/>
            <person name="Park M.Y."/>
            <person name="Kim J.J."/>
            <person name="Kim B.S."/>
        </authorList>
    </citation>
    <scope>NUCLEOTIDE SEQUENCE [LARGE SCALE GENOMIC DNA]</scope>
    <source>
        <strain evidence="9 10">DSM 103726</strain>
    </source>
</reference>
<feature type="transmembrane region" description="Helical" evidence="7">
    <location>
        <begin position="161"/>
        <end position="192"/>
    </location>
</feature>
<evidence type="ECO:0000259" key="8">
    <source>
        <dbReference type="PROSITE" id="PS50850"/>
    </source>
</evidence>
<keyword evidence="6 7" id="KW-0472">Membrane</keyword>
<evidence type="ECO:0000256" key="2">
    <source>
        <dbReference type="ARBA" id="ARBA00022448"/>
    </source>
</evidence>
<dbReference type="CDD" id="cd06173">
    <property type="entry name" value="MFS_MefA_like"/>
    <property type="match status" value="1"/>
</dbReference>
<dbReference type="PANTHER" id="PTHR23513">
    <property type="entry name" value="INTEGRAL MEMBRANE EFFLUX PROTEIN-RELATED"/>
    <property type="match status" value="1"/>
</dbReference>
<feature type="transmembrane region" description="Helical" evidence="7">
    <location>
        <begin position="345"/>
        <end position="365"/>
    </location>
</feature>
<sequence>MSATFRSLRIPNYRIWAGGALVSNVGTWMQRVAQDWLVLQVLTAGSGVAVGITTGLQFLPMLLLGPYAGLVADRLDKRRLLMWTQGLSGLWGLVLGLLVVTDSAQLWHVYALATLLGLTTAFDAPARQTFVAALVPPDHLGNAVGLNSASFNGARLVGPGVAGLLIAAFGTGPVFLINAVSFAGTVVALAFLRVDQLHPMPVAKRGRGQVREGLRYVRGRPDITVILVVIGTVGALGMNYQLTTGLVATQVFGKGATEYGILGSILAIGSLSGALLAARRERPRLRLVFGAAGLFGVASLVAASMPTYTSFAISLIPVGLCSLTMMTAANTYVQSTTDPSMRGRVMALYMMIFMGTTPIGSPVIGLVGDVFGARWTIYVGGISAVLVVLGAVLWVLRRDDLRIRYSWRQQPHLQVLDADEREAAREALDAAGGRATTRTAA</sequence>
<evidence type="ECO:0000256" key="4">
    <source>
        <dbReference type="ARBA" id="ARBA00022692"/>
    </source>
</evidence>
<feature type="transmembrane region" description="Helical" evidence="7">
    <location>
        <begin position="377"/>
        <end position="396"/>
    </location>
</feature>
<dbReference type="PROSITE" id="PS50850">
    <property type="entry name" value="MFS"/>
    <property type="match status" value="1"/>
</dbReference>
<dbReference type="InterPro" id="IPR010290">
    <property type="entry name" value="TM_effector"/>
</dbReference>
<dbReference type="Pfam" id="PF05977">
    <property type="entry name" value="MFS_3"/>
    <property type="match status" value="1"/>
</dbReference>
<name>A0ABU8RMA2_9ACTN</name>
<accession>A0ABU8RMA2</accession>
<feature type="transmembrane region" description="Helical" evidence="7">
    <location>
        <begin position="223"/>
        <end position="240"/>
    </location>
</feature>
<feature type="domain" description="Major facilitator superfamily (MFS) profile" evidence="8">
    <location>
        <begin position="1"/>
        <end position="402"/>
    </location>
</feature>
<dbReference type="PANTHER" id="PTHR23513:SF11">
    <property type="entry name" value="STAPHYLOFERRIN A TRANSPORTER"/>
    <property type="match status" value="1"/>
</dbReference>
<feature type="transmembrane region" description="Helical" evidence="7">
    <location>
        <begin position="80"/>
        <end position="100"/>
    </location>
</feature>
<keyword evidence="10" id="KW-1185">Reference proteome</keyword>
<feature type="transmembrane region" description="Helical" evidence="7">
    <location>
        <begin position="36"/>
        <end position="59"/>
    </location>
</feature>
<comment type="subcellular location">
    <subcellularLocation>
        <location evidence="1">Cell membrane</location>
        <topology evidence="1">Multi-pass membrane protein</topology>
    </subcellularLocation>
</comment>
<proteinExistence type="predicted"/>
<evidence type="ECO:0000256" key="5">
    <source>
        <dbReference type="ARBA" id="ARBA00022989"/>
    </source>
</evidence>